<protein>
    <submittedName>
        <fullName evidence="3">Programmed cell death protein</fullName>
    </submittedName>
</protein>
<accession>A0ABR1GG33</accession>
<dbReference type="PANTHER" id="PTHR10840:SF0">
    <property type="entry name" value="PROGRAMMED CELL DEATH PROTEIN 5"/>
    <property type="match status" value="1"/>
</dbReference>
<comment type="similarity">
    <text evidence="1">Belongs to the PDCD5 family.</text>
</comment>
<evidence type="ECO:0000256" key="2">
    <source>
        <dbReference type="SAM" id="MobiDB-lite"/>
    </source>
</evidence>
<dbReference type="SUPFAM" id="SSF46950">
    <property type="entry name" value="Double-stranded DNA-binding domain"/>
    <property type="match status" value="1"/>
</dbReference>
<comment type="caution">
    <text evidence="3">The sequence shown here is derived from an EMBL/GenBank/DDBJ whole genome shotgun (WGS) entry which is preliminary data.</text>
</comment>
<dbReference type="Proteomes" id="UP001363151">
    <property type="component" value="Unassembled WGS sequence"/>
</dbReference>
<evidence type="ECO:0000256" key="1">
    <source>
        <dbReference type="ARBA" id="ARBA00010490"/>
    </source>
</evidence>
<evidence type="ECO:0000313" key="4">
    <source>
        <dbReference type="Proteomes" id="UP001363151"/>
    </source>
</evidence>
<dbReference type="Gene3D" id="1.10.8.140">
    <property type="entry name" value="PDCD5-like"/>
    <property type="match status" value="1"/>
</dbReference>
<proteinExistence type="inferred from homology"/>
<sequence length="132" mass="14435">MSAMNLPPGVTAAGAGDIAGMSGFSADPNQQAQKQEQDAQKAQILKQILTPEALERLGRVKIVKTAKAEALEMKLIQMAMKGEIQKQVTEDVLINMLETAGAEDREKSKVKFDRRRVVCDSDDSDDNDDDLM</sequence>
<dbReference type="PANTHER" id="PTHR10840">
    <property type="entry name" value="PROGRAMMED CELL DEATH PROTEIN 5"/>
    <property type="match status" value="1"/>
</dbReference>
<evidence type="ECO:0000313" key="3">
    <source>
        <dbReference type="EMBL" id="KAK7254827.1"/>
    </source>
</evidence>
<feature type="region of interest" description="Disordered" evidence="2">
    <location>
        <begin position="17"/>
        <end position="38"/>
    </location>
</feature>
<dbReference type="Pfam" id="PF01984">
    <property type="entry name" value="dsDNA_bind"/>
    <property type="match status" value="1"/>
</dbReference>
<organism evidence="3 4">
    <name type="scientific">Aureococcus anophagefferens</name>
    <name type="common">Harmful bloom alga</name>
    <dbReference type="NCBI Taxonomy" id="44056"/>
    <lineage>
        <taxon>Eukaryota</taxon>
        <taxon>Sar</taxon>
        <taxon>Stramenopiles</taxon>
        <taxon>Ochrophyta</taxon>
        <taxon>Pelagophyceae</taxon>
        <taxon>Pelagomonadales</taxon>
        <taxon>Pelagomonadaceae</taxon>
        <taxon>Aureococcus</taxon>
    </lineage>
</organism>
<dbReference type="EMBL" id="JBBJCI010000015">
    <property type="protein sequence ID" value="KAK7254827.1"/>
    <property type="molecule type" value="Genomic_DNA"/>
</dbReference>
<keyword evidence="4" id="KW-1185">Reference proteome</keyword>
<gene>
    <name evidence="3" type="primary">PDCD5</name>
    <name evidence="3" type="ORF">SO694_00134028</name>
</gene>
<dbReference type="InterPro" id="IPR002836">
    <property type="entry name" value="PDCD5-like"/>
</dbReference>
<reference evidence="3 4" key="1">
    <citation type="submission" date="2024-03" db="EMBL/GenBank/DDBJ databases">
        <title>Aureococcus anophagefferens CCMP1851 and Kratosvirus quantuckense: Draft genome of a second virus-susceptible host strain in the model system.</title>
        <authorList>
            <person name="Chase E."/>
            <person name="Truchon A.R."/>
            <person name="Schepens W."/>
            <person name="Wilhelm S.W."/>
        </authorList>
    </citation>
    <scope>NUCLEOTIDE SEQUENCE [LARGE SCALE GENOMIC DNA]</scope>
    <source>
        <strain evidence="3 4">CCMP1851</strain>
    </source>
</reference>
<dbReference type="InterPro" id="IPR036883">
    <property type="entry name" value="PDCD5-like_sf"/>
</dbReference>
<name>A0ABR1GG33_AURAN</name>